<dbReference type="InterPro" id="IPR011009">
    <property type="entry name" value="Kinase-like_dom_sf"/>
</dbReference>
<proteinExistence type="predicted"/>
<dbReference type="VEuPathDB" id="FungiDB:AMAG_15545"/>
<protein>
    <submittedName>
        <fullName evidence="2">Uncharacterized protein</fullName>
    </submittedName>
</protein>
<dbReference type="GO" id="GO:0004672">
    <property type="term" value="F:protein kinase activity"/>
    <property type="evidence" value="ECO:0007669"/>
    <property type="project" value="InterPro"/>
</dbReference>
<dbReference type="EMBL" id="GG745371">
    <property type="protein sequence ID" value="KNE71306.1"/>
    <property type="molecule type" value="Genomic_DNA"/>
</dbReference>
<name>A0A0L0T9B1_ALLM3</name>
<evidence type="ECO:0000313" key="3">
    <source>
        <dbReference type="Proteomes" id="UP000054350"/>
    </source>
</evidence>
<dbReference type="InterPro" id="IPR051678">
    <property type="entry name" value="AGP_Transferase"/>
</dbReference>
<dbReference type="OrthoDB" id="10003767at2759"/>
<accession>A0A0L0T9B1</accession>
<keyword evidence="3" id="KW-1185">Reference proteome</keyword>
<reference evidence="2 3" key="1">
    <citation type="submission" date="2009-11" db="EMBL/GenBank/DDBJ databases">
        <title>Annotation of Allomyces macrogynus ATCC 38327.</title>
        <authorList>
            <consortium name="The Broad Institute Genome Sequencing Platform"/>
            <person name="Russ C."/>
            <person name="Cuomo C."/>
            <person name="Burger G."/>
            <person name="Gray M.W."/>
            <person name="Holland P.W.H."/>
            <person name="King N."/>
            <person name="Lang F.B.F."/>
            <person name="Roger A.J."/>
            <person name="Ruiz-Trillo I."/>
            <person name="Young S.K."/>
            <person name="Zeng Q."/>
            <person name="Gargeya S."/>
            <person name="Fitzgerald M."/>
            <person name="Haas B."/>
            <person name="Abouelleil A."/>
            <person name="Alvarado L."/>
            <person name="Arachchi H.M."/>
            <person name="Berlin A."/>
            <person name="Chapman S.B."/>
            <person name="Gearin G."/>
            <person name="Goldberg J."/>
            <person name="Griggs A."/>
            <person name="Gujja S."/>
            <person name="Hansen M."/>
            <person name="Heiman D."/>
            <person name="Howarth C."/>
            <person name="Larimer J."/>
            <person name="Lui A."/>
            <person name="MacDonald P.J.P."/>
            <person name="McCowen C."/>
            <person name="Montmayeur A."/>
            <person name="Murphy C."/>
            <person name="Neiman D."/>
            <person name="Pearson M."/>
            <person name="Priest M."/>
            <person name="Roberts A."/>
            <person name="Saif S."/>
            <person name="Shea T."/>
            <person name="Sisk P."/>
            <person name="Stolte C."/>
            <person name="Sykes S."/>
            <person name="Wortman J."/>
            <person name="Nusbaum C."/>
            <person name="Birren B."/>
        </authorList>
    </citation>
    <scope>NUCLEOTIDE SEQUENCE [LARGE SCALE GENOMIC DNA]</scope>
    <source>
        <strain evidence="2 3">ATCC 38327</strain>
    </source>
</reference>
<dbReference type="InterPro" id="IPR008266">
    <property type="entry name" value="Tyr_kinase_AS"/>
</dbReference>
<evidence type="ECO:0000256" key="1">
    <source>
        <dbReference type="SAM" id="MobiDB-lite"/>
    </source>
</evidence>
<feature type="compositionally biased region" description="Polar residues" evidence="1">
    <location>
        <begin position="39"/>
        <end position="48"/>
    </location>
</feature>
<dbReference type="Proteomes" id="UP000054350">
    <property type="component" value="Unassembled WGS sequence"/>
</dbReference>
<sequence>MLIKTRSRRANRANRAARQLLAQKAHQIIGALQPTFAPTMTDQQQPASPQHELANDDPHPLPSDARREPKSGIAVTLAQAQHLLAHLGAVTSLTPSSKGYNNCLYLATITSPSGTTTTAVVKAGGWCWSRVKTEAEVAGLAIVGAAVPVPVPRVLAWRSMGHPELVAIERMPGVALADVWANLAPVHRRDAVVQVAKMVGMAKTGEAAQGLVKKRVVGNLSVRHGPVTHAAGPPSVEDVTVGPMVDGGLGPWADSEGMPAAMQYLAATTRAAVATLRSPALDVLKSMRDRFAARIDAYVAALDGDVAAPGSKLPTSAEKWAAVPLELVHGDLTLKNVLVTVPGADLAMRVDDPLTLSATTDLALDQGVHVSALIDLEWSGVFPWADEHRVSYEFVKPEEIADVFGLDESEDARGLRNDLGADAVARQKDDLA</sequence>
<reference evidence="3" key="2">
    <citation type="submission" date="2009-11" db="EMBL/GenBank/DDBJ databases">
        <title>The Genome Sequence of Allomyces macrogynus strain ATCC 38327.</title>
        <authorList>
            <consortium name="The Broad Institute Genome Sequencing Platform"/>
            <person name="Russ C."/>
            <person name="Cuomo C."/>
            <person name="Shea T."/>
            <person name="Young S.K."/>
            <person name="Zeng Q."/>
            <person name="Koehrsen M."/>
            <person name="Haas B."/>
            <person name="Borodovsky M."/>
            <person name="Guigo R."/>
            <person name="Alvarado L."/>
            <person name="Berlin A."/>
            <person name="Borenstein D."/>
            <person name="Chen Z."/>
            <person name="Engels R."/>
            <person name="Freedman E."/>
            <person name="Gellesch M."/>
            <person name="Goldberg J."/>
            <person name="Griggs A."/>
            <person name="Gujja S."/>
            <person name="Heiman D."/>
            <person name="Hepburn T."/>
            <person name="Howarth C."/>
            <person name="Jen D."/>
            <person name="Larson L."/>
            <person name="Lewis B."/>
            <person name="Mehta T."/>
            <person name="Park D."/>
            <person name="Pearson M."/>
            <person name="Roberts A."/>
            <person name="Saif S."/>
            <person name="Shenoy N."/>
            <person name="Sisk P."/>
            <person name="Stolte C."/>
            <person name="Sykes S."/>
            <person name="Walk T."/>
            <person name="White J."/>
            <person name="Yandava C."/>
            <person name="Burger G."/>
            <person name="Gray M.W."/>
            <person name="Holland P.W.H."/>
            <person name="King N."/>
            <person name="Lang F.B.F."/>
            <person name="Roger A.J."/>
            <person name="Ruiz-Trillo I."/>
            <person name="Lander E."/>
            <person name="Nusbaum C."/>
        </authorList>
    </citation>
    <scope>NUCLEOTIDE SEQUENCE [LARGE SCALE GENOMIC DNA]</scope>
    <source>
        <strain evidence="3">ATCC 38327</strain>
    </source>
</reference>
<dbReference type="AlphaFoldDB" id="A0A0L0T9B1"/>
<feature type="region of interest" description="Disordered" evidence="1">
    <location>
        <begin position="39"/>
        <end position="68"/>
    </location>
</feature>
<gene>
    <name evidence="2" type="ORF">AMAG_15545</name>
</gene>
<dbReference type="PANTHER" id="PTHR21310:SF55">
    <property type="entry name" value="AMINOGLYCOSIDE PHOSPHOTRANSFERASE DOMAIN-CONTAINING PROTEIN"/>
    <property type="match status" value="1"/>
</dbReference>
<dbReference type="SUPFAM" id="SSF56112">
    <property type="entry name" value="Protein kinase-like (PK-like)"/>
    <property type="match status" value="1"/>
</dbReference>
<evidence type="ECO:0000313" key="2">
    <source>
        <dbReference type="EMBL" id="KNE71306.1"/>
    </source>
</evidence>
<dbReference type="PANTHER" id="PTHR21310">
    <property type="entry name" value="AMINOGLYCOSIDE PHOSPHOTRANSFERASE-RELATED-RELATED"/>
    <property type="match status" value="1"/>
</dbReference>
<organism evidence="2 3">
    <name type="scientific">Allomyces macrogynus (strain ATCC 38327)</name>
    <name type="common">Allomyces javanicus var. macrogynus</name>
    <dbReference type="NCBI Taxonomy" id="578462"/>
    <lineage>
        <taxon>Eukaryota</taxon>
        <taxon>Fungi</taxon>
        <taxon>Fungi incertae sedis</taxon>
        <taxon>Blastocladiomycota</taxon>
        <taxon>Blastocladiomycetes</taxon>
        <taxon>Blastocladiales</taxon>
        <taxon>Blastocladiaceae</taxon>
        <taxon>Allomyces</taxon>
    </lineage>
</organism>
<feature type="compositionally biased region" description="Basic and acidic residues" evidence="1">
    <location>
        <begin position="53"/>
        <end position="68"/>
    </location>
</feature>
<dbReference type="PROSITE" id="PS00109">
    <property type="entry name" value="PROTEIN_KINASE_TYR"/>
    <property type="match status" value="1"/>
</dbReference>